<organism evidence="1 2">
    <name type="scientific">Carnegiea gigantea</name>
    <dbReference type="NCBI Taxonomy" id="171969"/>
    <lineage>
        <taxon>Eukaryota</taxon>
        <taxon>Viridiplantae</taxon>
        <taxon>Streptophyta</taxon>
        <taxon>Embryophyta</taxon>
        <taxon>Tracheophyta</taxon>
        <taxon>Spermatophyta</taxon>
        <taxon>Magnoliopsida</taxon>
        <taxon>eudicotyledons</taxon>
        <taxon>Gunneridae</taxon>
        <taxon>Pentapetalae</taxon>
        <taxon>Caryophyllales</taxon>
        <taxon>Cactineae</taxon>
        <taxon>Cactaceae</taxon>
        <taxon>Cactoideae</taxon>
        <taxon>Echinocereeae</taxon>
        <taxon>Carnegiea</taxon>
    </lineage>
</organism>
<name>A0A9Q1JNP4_9CARY</name>
<dbReference type="EMBL" id="JAKOGI010001274">
    <property type="protein sequence ID" value="KAJ8426545.1"/>
    <property type="molecule type" value="Genomic_DNA"/>
</dbReference>
<keyword evidence="2" id="KW-1185">Reference proteome</keyword>
<reference evidence="1" key="1">
    <citation type="submission" date="2022-04" db="EMBL/GenBank/DDBJ databases">
        <title>Carnegiea gigantea Genome sequencing and assembly v2.</title>
        <authorList>
            <person name="Copetti D."/>
            <person name="Sanderson M.J."/>
            <person name="Burquez A."/>
            <person name="Wojciechowski M.F."/>
        </authorList>
    </citation>
    <scope>NUCLEOTIDE SEQUENCE</scope>
    <source>
        <strain evidence="1">SGP5-SGP5p</strain>
        <tissue evidence="1">Aerial part</tissue>
    </source>
</reference>
<protein>
    <submittedName>
        <fullName evidence="1">Uncharacterized protein</fullName>
    </submittedName>
</protein>
<accession>A0A9Q1JNP4</accession>
<gene>
    <name evidence="1" type="ORF">Cgig2_002065</name>
</gene>
<evidence type="ECO:0000313" key="1">
    <source>
        <dbReference type="EMBL" id="KAJ8426545.1"/>
    </source>
</evidence>
<proteinExistence type="predicted"/>
<sequence>MSSTYGGTNLDDVRHRPVPMVVQTWALCDDVQYLWWYELGWASPQLGVEAAGYVVGCQLANHPSWVVTPPRDTPLGGAPWQGTCPAGTYLLAAVGGLAEETCPLGMAVVRWQLAKVVTWRLVCQKTHSFIVTPQGKQAHHKEKLGSGARIYDQRCCTITPSIYGGARHANKPERYATTSSTYGSRNLGIVRRCPIPMVFMVDSSVELWELPTKMTELGSSGSYLSWASPQLGVEAAGRGGSWTCRGLQAGQPPELGGYAPKGHASWRRPLARRLPSRCIPLGSRGRAG</sequence>
<dbReference type="AlphaFoldDB" id="A0A9Q1JNP4"/>
<evidence type="ECO:0000313" key="2">
    <source>
        <dbReference type="Proteomes" id="UP001153076"/>
    </source>
</evidence>
<comment type="caution">
    <text evidence="1">The sequence shown here is derived from an EMBL/GenBank/DDBJ whole genome shotgun (WGS) entry which is preliminary data.</text>
</comment>
<dbReference type="Proteomes" id="UP001153076">
    <property type="component" value="Unassembled WGS sequence"/>
</dbReference>